<dbReference type="Proteomes" id="UP001602013">
    <property type="component" value="Unassembled WGS sequence"/>
</dbReference>
<comment type="caution">
    <text evidence="1">The sequence shown here is derived from an EMBL/GenBank/DDBJ whole genome shotgun (WGS) entry which is preliminary data.</text>
</comment>
<dbReference type="EMBL" id="JBIASD010000004">
    <property type="protein sequence ID" value="MFF3665523.1"/>
    <property type="molecule type" value="Genomic_DNA"/>
</dbReference>
<evidence type="ECO:0000313" key="2">
    <source>
        <dbReference type="Proteomes" id="UP001602013"/>
    </source>
</evidence>
<name>A0ABW6SKV8_9ACTN</name>
<protein>
    <recommendedName>
        <fullName evidence="3">Zinc-binding domain-containing protein</fullName>
    </recommendedName>
</protein>
<dbReference type="RefSeq" id="WP_387409541.1">
    <property type="nucleotide sequence ID" value="NZ_JBIASD010000004.1"/>
</dbReference>
<proteinExistence type="predicted"/>
<gene>
    <name evidence="1" type="ORF">ACFYXI_08000</name>
</gene>
<accession>A0ABW6SKV8</accession>
<sequence length="210" mass="23098">MTTTATATATATTAVPYITAFAGELVNHPLVFRYSDEARAIRLSYVVPDENDWQFGVLLARHGRIQTGLPCRGRVHTRRQWRCMAHGLCLHCGEPAVESGSGRFWWVIHDGPGTDLERGYTGTPPTCRACIPAQLARRPRVGGSRPWIGTAVLAEPYAVLADTYQRGVGGALLDEQGVTIQLEEFRRLEKALAHRLIVSLGDLRAERPPS</sequence>
<organism evidence="1 2">
    <name type="scientific">Microtetraspora malaysiensis</name>
    <dbReference type="NCBI Taxonomy" id="161358"/>
    <lineage>
        <taxon>Bacteria</taxon>
        <taxon>Bacillati</taxon>
        <taxon>Actinomycetota</taxon>
        <taxon>Actinomycetes</taxon>
        <taxon>Streptosporangiales</taxon>
        <taxon>Streptosporangiaceae</taxon>
        <taxon>Microtetraspora</taxon>
    </lineage>
</organism>
<evidence type="ECO:0000313" key="1">
    <source>
        <dbReference type="EMBL" id="MFF3665523.1"/>
    </source>
</evidence>
<evidence type="ECO:0008006" key="3">
    <source>
        <dbReference type="Google" id="ProtNLM"/>
    </source>
</evidence>
<keyword evidence="2" id="KW-1185">Reference proteome</keyword>
<reference evidence="1 2" key="1">
    <citation type="submission" date="2024-10" db="EMBL/GenBank/DDBJ databases">
        <title>The Natural Products Discovery Center: Release of the First 8490 Sequenced Strains for Exploring Actinobacteria Biosynthetic Diversity.</title>
        <authorList>
            <person name="Kalkreuter E."/>
            <person name="Kautsar S.A."/>
            <person name="Yang D."/>
            <person name="Bader C.D."/>
            <person name="Teijaro C.N."/>
            <person name="Fluegel L."/>
            <person name="Davis C.M."/>
            <person name="Simpson J.R."/>
            <person name="Lauterbach L."/>
            <person name="Steele A.D."/>
            <person name="Gui C."/>
            <person name="Meng S."/>
            <person name="Li G."/>
            <person name="Viehrig K."/>
            <person name="Ye F."/>
            <person name="Su P."/>
            <person name="Kiefer A.F."/>
            <person name="Nichols A."/>
            <person name="Cepeda A.J."/>
            <person name="Yan W."/>
            <person name="Fan B."/>
            <person name="Jiang Y."/>
            <person name="Adhikari A."/>
            <person name="Zheng C.-J."/>
            <person name="Schuster L."/>
            <person name="Cowan T.M."/>
            <person name="Smanski M.J."/>
            <person name="Chevrette M.G."/>
            <person name="De Carvalho L.P.S."/>
            <person name="Shen B."/>
        </authorList>
    </citation>
    <scope>NUCLEOTIDE SEQUENCE [LARGE SCALE GENOMIC DNA]</scope>
    <source>
        <strain evidence="1 2">NPDC002173</strain>
    </source>
</reference>